<evidence type="ECO:0000313" key="2">
    <source>
        <dbReference type="Proteomes" id="UP000197446"/>
    </source>
</evidence>
<organism evidence="1 2">
    <name type="scientific">Roseateles puraquae</name>
    <dbReference type="NCBI Taxonomy" id="431059"/>
    <lineage>
        <taxon>Bacteria</taxon>
        <taxon>Pseudomonadati</taxon>
        <taxon>Pseudomonadota</taxon>
        <taxon>Betaproteobacteria</taxon>
        <taxon>Burkholderiales</taxon>
        <taxon>Sphaerotilaceae</taxon>
        <taxon>Roseateles</taxon>
    </lineage>
</organism>
<proteinExistence type="predicted"/>
<reference evidence="1 2" key="1">
    <citation type="journal article" date="2007" name="Int. J. Syst. Evol. Microbiol.">
        <title>Description of Pelomonas aquatica sp. nov. and Pelomonas puraquae sp. nov., isolated from industrial and haemodialysis water.</title>
        <authorList>
            <person name="Gomila M."/>
            <person name="Bowien B."/>
            <person name="Falsen E."/>
            <person name="Moore E.R."/>
            <person name="Lalucat J."/>
        </authorList>
    </citation>
    <scope>NUCLEOTIDE SEQUENCE [LARGE SCALE GENOMIC DNA]</scope>
    <source>
        <strain evidence="1 2">CCUG 52769</strain>
    </source>
</reference>
<dbReference type="EMBL" id="NISI01000002">
    <property type="protein sequence ID" value="OWR04545.1"/>
    <property type="molecule type" value="Genomic_DNA"/>
</dbReference>
<dbReference type="Proteomes" id="UP000197446">
    <property type="component" value="Unassembled WGS sequence"/>
</dbReference>
<sequence>MCAAGPTPLYEQPDAYGFGRVTVGFLDRVMHYIAQGPFDATLMAAAKRGTNIAAERIPADRRYVSLMEFRRPLGLDEDGLREFRETVGGFIDRQTVPLATILLVAPGDEDAPMVTDMAAIYRRSRPCVVCTTPTDAWAEVNRVLREAGLPQQPMPAGLGTA</sequence>
<dbReference type="OrthoDB" id="8899166at2"/>
<accession>A0A254N978</accession>
<evidence type="ECO:0000313" key="1">
    <source>
        <dbReference type="EMBL" id="OWR04545.1"/>
    </source>
</evidence>
<name>A0A254N978_9BURK</name>
<keyword evidence="2" id="KW-1185">Reference proteome</keyword>
<protein>
    <submittedName>
        <fullName evidence="1">Uncharacterized protein</fullName>
    </submittedName>
</protein>
<comment type="caution">
    <text evidence="1">The sequence shown here is derived from an EMBL/GenBank/DDBJ whole genome shotgun (WGS) entry which is preliminary data.</text>
</comment>
<dbReference type="AlphaFoldDB" id="A0A254N978"/>
<gene>
    <name evidence="1" type="ORF">CDO81_08140</name>
</gene>
<dbReference type="RefSeq" id="WP_088482680.1">
    <property type="nucleotide sequence ID" value="NZ_JBCNLH010000005.1"/>
</dbReference>